<reference evidence="2 3" key="1">
    <citation type="submission" date="2020-11" db="EMBL/GenBank/DDBJ databases">
        <authorList>
            <person name="Wallbank WR R."/>
            <person name="Pardo Diaz C."/>
            <person name="Kozak K."/>
            <person name="Martin S."/>
            <person name="Jiggins C."/>
            <person name="Moest M."/>
            <person name="Warren A I."/>
            <person name="Generalovic N T."/>
            <person name="Byers J.R.P. K."/>
            <person name="Montejo-Kovacevich G."/>
            <person name="Yen C E."/>
        </authorList>
    </citation>
    <scope>NUCLEOTIDE SEQUENCE [LARGE SCALE GENOMIC DNA]</scope>
</reference>
<dbReference type="PANTHER" id="PTHR11012">
    <property type="entry name" value="PROTEIN KINASE-LIKE DOMAIN-CONTAINING"/>
    <property type="match status" value="1"/>
</dbReference>
<dbReference type="Proteomes" id="UP000594454">
    <property type="component" value="Chromosome 5"/>
</dbReference>
<feature type="domain" description="CHK kinase-like" evidence="1">
    <location>
        <begin position="133"/>
        <end position="329"/>
    </location>
</feature>
<dbReference type="InterPro" id="IPR004119">
    <property type="entry name" value="EcKL"/>
</dbReference>
<dbReference type="SMART" id="SM00587">
    <property type="entry name" value="CHK"/>
    <property type="match status" value="1"/>
</dbReference>
<organism evidence="2 3">
    <name type="scientific">Hermetia illucens</name>
    <name type="common">Black soldier fly</name>
    <dbReference type="NCBI Taxonomy" id="343691"/>
    <lineage>
        <taxon>Eukaryota</taxon>
        <taxon>Metazoa</taxon>
        <taxon>Ecdysozoa</taxon>
        <taxon>Arthropoda</taxon>
        <taxon>Hexapoda</taxon>
        <taxon>Insecta</taxon>
        <taxon>Pterygota</taxon>
        <taxon>Neoptera</taxon>
        <taxon>Endopterygota</taxon>
        <taxon>Diptera</taxon>
        <taxon>Brachycera</taxon>
        <taxon>Stratiomyomorpha</taxon>
        <taxon>Stratiomyidae</taxon>
        <taxon>Hermetiinae</taxon>
        <taxon>Hermetia</taxon>
    </lineage>
</organism>
<dbReference type="Gene3D" id="3.90.1200.10">
    <property type="match status" value="1"/>
</dbReference>
<dbReference type="InterPro" id="IPR011009">
    <property type="entry name" value="Kinase-like_dom_sf"/>
</dbReference>
<evidence type="ECO:0000259" key="1">
    <source>
        <dbReference type="SMART" id="SM00587"/>
    </source>
</evidence>
<dbReference type="OMA" id="DITTQIE"/>
<dbReference type="SUPFAM" id="SSF56112">
    <property type="entry name" value="Protein kinase-like (PK-like)"/>
    <property type="match status" value="1"/>
</dbReference>
<dbReference type="PANTHER" id="PTHR11012:SF56">
    <property type="entry name" value="CHK KINASE-LIKE DOMAIN-CONTAINING PROTEIN-RELATED"/>
    <property type="match status" value="1"/>
</dbReference>
<dbReference type="Pfam" id="PF02958">
    <property type="entry name" value="EcKL"/>
    <property type="match status" value="1"/>
</dbReference>
<evidence type="ECO:0000313" key="3">
    <source>
        <dbReference type="Proteomes" id="UP000594454"/>
    </source>
</evidence>
<dbReference type="InParanoid" id="A0A7R8V284"/>
<name>A0A7R8V284_HERIL</name>
<dbReference type="AlphaFoldDB" id="A0A7R8V284"/>
<protein>
    <recommendedName>
        <fullName evidence="1">CHK kinase-like domain-containing protein</fullName>
    </recommendedName>
</protein>
<gene>
    <name evidence="2" type="ORF">HERILL_LOCUS13901</name>
</gene>
<dbReference type="OrthoDB" id="8250698at2759"/>
<dbReference type="InterPro" id="IPR015897">
    <property type="entry name" value="CHK_kinase-like"/>
</dbReference>
<keyword evidence="3" id="KW-1185">Reference proteome</keyword>
<accession>A0A7R8V284</accession>
<proteinExistence type="predicted"/>
<dbReference type="EMBL" id="LR899013">
    <property type="protein sequence ID" value="CAD7091486.1"/>
    <property type="molecule type" value="Genomic_DNA"/>
</dbReference>
<sequence>MTEAGYKLDIPDFLNKKFLEKCIENGLEMNCVEVVHFHVTPGSDPGENYTSTLYRTKVMYNQPLSRGNTIHFIIKSIPIDEALASMEKYGFVDKEICVYQKLLPKLQTLLETNETNPVAPKCYEILRIPHRILVLQDMKAFGYSGADRVIGLDEGHLEVVLKKIAKFHAASMIVLSKNPAIEGNFCSGFFTEETVTDPLYEASFKAHLKLGATMLLGIPGYERFSPKLMKLHDNFADIILNVVKANYEDDIKVLNHGDLWVNNFLFKYDDKTKKPRDVVFVDYQGSHFNSLGIDINYLFSTSAQPNVLQQRMELIEKYYYPSFTETIKLFNFQPIPSLQDITTQIERRDMFFVICLFGLLPLHSMNKEESKTNDLTHFADKDLAERKSLVGMSSRRFMESMKYTLNVMEKTIDDIISKY</sequence>
<evidence type="ECO:0000313" key="2">
    <source>
        <dbReference type="EMBL" id="CAD7091486.1"/>
    </source>
</evidence>